<dbReference type="InterPro" id="IPR058240">
    <property type="entry name" value="rSAM_sf"/>
</dbReference>
<dbReference type="InterPro" id="IPR007197">
    <property type="entry name" value="rSAM"/>
</dbReference>
<dbReference type="SUPFAM" id="SSF51905">
    <property type="entry name" value="FAD/NAD(P)-binding domain"/>
    <property type="match status" value="1"/>
</dbReference>
<dbReference type="PRINTS" id="PR00420">
    <property type="entry name" value="RNGMNOXGNASE"/>
</dbReference>
<dbReference type="Pfam" id="PF01494">
    <property type="entry name" value="FAD_binding_3"/>
    <property type="match status" value="1"/>
</dbReference>
<dbReference type="AlphaFoldDB" id="A0A0M0K900"/>
<organism evidence="9 10">
    <name type="scientific">Chrysochromulina tobinii</name>
    <dbReference type="NCBI Taxonomy" id="1460289"/>
    <lineage>
        <taxon>Eukaryota</taxon>
        <taxon>Haptista</taxon>
        <taxon>Haptophyta</taxon>
        <taxon>Prymnesiophyceae</taxon>
        <taxon>Prymnesiales</taxon>
        <taxon>Chrysochromulinaceae</taxon>
        <taxon>Chrysochromulina</taxon>
    </lineage>
</organism>
<feature type="region of interest" description="Disordered" evidence="7">
    <location>
        <begin position="526"/>
        <end position="554"/>
    </location>
</feature>
<evidence type="ECO:0000256" key="3">
    <source>
        <dbReference type="ARBA" id="ARBA00022691"/>
    </source>
</evidence>
<dbReference type="GO" id="GO:0051539">
    <property type="term" value="F:4 iron, 4 sulfur cluster binding"/>
    <property type="evidence" value="ECO:0007669"/>
    <property type="project" value="UniProtKB-KW"/>
</dbReference>
<evidence type="ECO:0000256" key="1">
    <source>
        <dbReference type="ARBA" id="ARBA00001966"/>
    </source>
</evidence>
<dbReference type="Proteomes" id="UP000037460">
    <property type="component" value="Unassembled WGS sequence"/>
</dbReference>
<reference evidence="10" key="1">
    <citation type="journal article" date="2015" name="PLoS Genet.">
        <title>Genome Sequence and Transcriptome Analyses of Chrysochromulina tobin: Metabolic Tools for Enhanced Algal Fitness in the Prominent Order Prymnesiales (Haptophyceae).</title>
        <authorList>
            <person name="Hovde B.T."/>
            <person name="Deodato C.R."/>
            <person name="Hunsperger H.M."/>
            <person name="Ryken S.A."/>
            <person name="Yost W."/>
            <person name="Jha R.K."/>
            <person name="Patterson J."/>
            <person name="Monnat R.J. Jr."/>
            <person name="Barlow S.B."/>
            <person name="Starkenburg S.R."/>
            <person name="Cattolico R.A."/>
        </authorList>
    </citation>
    <scope>NUCLEOTIDE SEQUENCE</scope>
    <source>
        <strain evidence="10">CCMP291</strain>
    </source>
</reference>
<feature type="domain" description="Radical SAM core" evidence="8">
    <location>
        <begin position="99"/>
        <end position="376"/>
    </location>
</feature>
<keyword evidence="3" id="KW-0949">S-adenosyl-L-methionine</keyword>
<keyword evidence="2" id="KW-0004">4Fe-4S</keyword>
<dbReference type="Gene3D" id="3.50.50.60">
    <property type="entry name" value="FAD/NAD(P)-binding domain"/>
    <property type="match status" value="1"/>
</dbReference>
<keyword evidence="4" id="KW-0479">Metal-binding</keyword>
<protein>
    <recommendedName>
        <fullName evidence="8">Radical SAM core domain-containing protein</fullName>
    </recommendedName>
</protein>
<dbReference type="OrthoDB" id="655030at2759"/>
<dbReference type="SUPFAM" id="SSF102114">
    <property type="entry name" value="Radical SAM enzymes"/>
    <property type="match status" value="1"/>
</dbReference>
<dbReference type="GO" id="GO:0071949">
    <property type="term" value="F:FAD binding"/>
    <property type="evidence" value="ECO:0007669"/>
    <property type="project" value="InterPro"/>
</dbReference>
<keyword evidence="6" id="KW-0411">Iron-sulfur</keyword>
<evidence type="ECO:0000259" key="8">
    <source>
        <dbReference type="PROSITE" id="PS51918"/>
    </source>
</evidence>
<keyword evidence="5" id="KW-0408">Iron</keyword>
<evidence type="ECO:0000313" key="9">
    <source>
        <dbReference type="EMBL" id="KOO34873.1"/>
    </source>
</evidence>
<gene>
    <name evidence="9" type="ORF">Ctob_010083</name>
</gene>
<evidence type="ECO:0000256" key="5">
    <source>
        <dbReference type="ARBA" id="ARBA00023004"/>
    </source>
</evidence>
<proteinExistence type="predicted"/>
<dbReference type="PANTHER" id="PTHR30544:SF5">
    <property type="entry name" value="RADICAL SAM CORE DOMAIN-CONTAINING PROTEIN"/>
    <property type="match status" value="1"/>
</dbReference>
<dbReference type="Gene3D" id="3.20.20.70">
    <property type="entry name" value="Aldolase class I"/>
    <property type="match status" value="1"/>
</dbReference>
<comment type="caution">
    <text evidence="9">The sequence shown here is derived from an EMBL/GenBank/DDBJ whole genome shotgun (WGS) entry which is preliminary data.</text>
</comment>
<dbReference type="InterPro" id="IPR036188">
    <property type="entry name" value="FAD/NAD-bd_sf"/>
</dbReference>
<comment type="cofactor">
    <cofactor evidence="1">
        <name>[4Fe-4S] cluster</name>
        <dbReference type="ChEBI" id="CHEBI:49883"/>
    </cofactor>
</comment>
<dbReference type="GO" id="GO:0003824">
    <property type="term" value="F:catalytic activity"/>
    <property type="evidence" value="ECO:0007669"/>
    <property type="project" value="InterPro"/>
</dbReference>
<dbReference type="GO" id="GO:0070475">
    <property type="term" value="P:rRNA base methylation"/>
    <property type="evidence" value="ECO:0007669"/>
    <property type="project" value="TreeGrafter"/>
</dbReference>
<sequence length="890" mass="94559">MIQAAKHLWSTLRRGRDPTKLWQVDERAVAAASGHGIGLSERLSLALQHRPLDDVATVSLETCAADGTKKLLLKLADGLEVETVLIPPLPSERRVASNARARTTLCISSQVGCRQGCVFCATGRMGLLRNLTADEILAQAYHAERVAAASGMPSLSNIVFMGLGEPADNADHVRFAYRALLDPQRFGFGRQSVVVSSVMPTPTAFDSILGRMHSDDKDDTEEAQEDRGPMLAWSLHSADEQLRKKLVPTARYPPTVLRDGLCASLLSRPPRRRRVLIEYVLIAGVNDRIADAESLAAFLEPLHRACHDLARRSGRTGVLVNLIPYNPGLPAPKSDDQPSLDNNLDNLPIPTLDDQPSLDNLPISEPIREPAQTGGRAAGSLPHFSTFERPSFEAVDAFQDRLRALGVWASVATELEREISTEIGTGGDEAESSEGAVVGRSTGGAHDGAHEALAVAVVGGGIGGLALALALQQRGVVVGVFERDGDFFERSQGYGLTLQQGSKAVRDLGLESAAAAAGVSSSLHISRDASGRELGRHGSATREENGSPSGRRNLHLPRQSLRALLCARLKPGTIRWGCRLDTITQQNTGQHKGQHDRPTLSFNGGERQVSADVVVGADGIHSVVRQFAAPTQMPTAAEPRGVGLRALGVAVVLGYAKCAHELCAGFDTVFEQLDGETRLYAMPFSPPPEGTTMWQVSFPMEPEAAAALAQGGGEALLAHARERCANWATPVPELLGATRADDVTGYPIYDRPVGSRFGTGGRITLLGDAAHPMAPFKGQGANQALVDALALARALYDSELGDAAAASLEPSATVEEEGAPRRRRRSRQPIVDAIEQYERAAAVRAAVKVEASRLATRLLHSDAALAVETGVTRAAAAAASVTASDGHCVV</sequence>
<dbReference type="InterPro" id="IPR013785">
    <property type="entry name" value="Aldolase_TIM"/>
</dbReference>
<feature type="compositionally biased region" description="Basic and acidic residues" evidence="7">
    <location>
        <begin position="526"/>
        <end position="545"/>
    </location>
</feature>
<dbReference type="InterPro" id="IPR002938">
    <property type="entry name" value="FAD-bd"/>
</dbReference>
<feature type="region of interest" description="Disordered" evidence="7">
    <location>
        <begin position="330"/>
        <end position="378"/>
    </location>
</feature>
<accession>A0A0M0K900</accession>
<dbReference type="InterPro" id="IPR040072">
    <property type="entry name" value="Methyltransferase_A"/>
</dbReference>
<keyword evidence="10" id="KW-1185">Reference proteome</keyword>
<evidence type="ECO:0000256" key="7">
    <source>
        <dbReference type="SAM" id="MobiDB-lite"/>
    </source>
</evidence>
<evidence type="ECO:0000313" key="10">
    <source>
        <dbReference type="Proteomes" id="UP000037460"/>
    </source>
</evidence>
<dbReference type="PROSITE" id="PS51918">
    <property type="entry name" value="RADICAL_SAM"/>
    <property type="match status" value="1"/>
</dbReference>
<dbReference type="EMBL" id="JWZX01001062">
    <property type="protein sequence ID" value="KOO34873.1"/>
    <property type="molecule type" value="Genomic_DNA"/>
</dbReference>
<dbReference type="GO" id="GO:0030488">
    <property type="term" value="P:tRNA methylation"/>
    <property type="evidence" value="ECO:0007669"/>
    <property type="project" value="TreeGrafter"/>
</dbReference>
<dbReference type="PANTHER" id="PTHR30544">
    <property type="entry name" value="23S RRNA METHYLTRANSFERASE"/>
    <property type="match status" value="1"/>
</dbReference>
<evidence type="ECO:0000256" key="6">
    <source>
        <dbReference type="ARBA" id="ARBA00023014"/>
    </source>
</evidence>
<feature type="region of interest" description="Disordered" evidence="7">
    <location>
        <begin position="424"/>
        <end position="443"/>
    </location>
</feature>
<evidence type="ECO:0000256" key="4">
    <source>
        <dbReference type="ARBA" id="ARBA00022723"/>
    </source>
</evidence>
<dbReference type="SFLD" id="SFLDS00029">
    <property type="entry name" value="Radical_SAM"/>
    <property type="match status" value="1"/>
</dbReference>
<feature type="region of interest" description="Disordered" evidence="7">
    <location>
        <begin position="807"/>
        <end position="827"/>
    </location>
</feature>
<name>A0A0M0K900_9EUKA</name>
<evidence type="ECO:0000256" key="2">
    <source>
        <dbReference type="ARBA" id="ARBA00022485"/>
    </source>
</evidence>
<dbReference type="GO" id="GO:0046872">
    <property type="term" value="F:metal ion binding"/>
    <property type="evidence" value="ECO:0007669"/>
    <property type="project" value="UniProtKB-KW"/>
</dbReference>